<organism evidence="2 3">
    <name type="scientific">Brevundimonas vesicularis</name>
    <name type="common">Pseudomonas vesicularis</name>
    <dbReference type="NCBI Taxonomy" id="41276"/>
    <lineage>
        <taxon>Bacteria</taxon>
        <taxon>Pseudomonadati</taxon>
        <taxon>Pseudomonadota</taxon>
        <taxon>Alphaproteobacteria</taxon>
        <taxon>Caulobacterales</taxon>
        <taxon>Caulobacteraceae</taxon>
        <taxon>Brevundimonas</taxon>
    </lineage>
</organism>
<dbReference type="Pfam" id="PF14534">
    <property type="entry name" value="DUF4440"/>
    <property type="match status" value="1"/>
</dbReference>
<name>A0A2X1BQF7_BREVE</name>
<feature type="domain" description="DUF4440" evidence="1">
    <location>
        <begin position="66"/>
        <end position="165"/>
    </location>
</feature>
<evidence type="ECO:0000313" key="2">
    <source>
        <dbReference type="EMBL" id="SPU54802.1"/>
    </source>
</evidence>
<reference evidence="2 3" key="1">
    <citation type="submission" date="2018-06" db="EMBL/GenBank/DDBJ databases">
        <authorList>
            <consortium name="Pathogen Informatics"/>
            <person name="Doyle S."/>
        </authorList>
    </citation>
    <scope>NUCLEOTIDE SEQUENCE [LARGE SCALE GENOMIC DNA]</scope>
    <source>
        <strain evidence="2 3">NCTC11166</strain>
    </source>
</reference>
<dbReference type="InterPro" id="IPR027843">
    <property type="entry name" value="DUF4440"/>
</dbReference>
<dbReference type="Proteomes" id="UP000251186">
    <property type="component" value="Unassembled WGS sequence"/>
</dbReference>
<gene>
    <name evidence="2" type="ORF">NCTC11166_02188</name>
</gene>
<protein>
    <submittedName>
        <fullName evidence="2">SnoaL-like domain</fullName>
    </submittedName>
</protein>
<proteinExistence type="predicted"/>
<dbReference type="RefSeq" id="WP_112862916.1">
    <property type="nucleotide sequence ID" value="NZ_UAQP01000014.1"/>
</dbReference>
<dbReference type="SUPFAM" id="SSF54427">
    <property type="entry name" value="NTF2-like"/>
    <property type="match status" value="1"/>
</dbReference>
<evidence type="ECO:0000259" key="1">
    <source>
        <dbReference type="Pfam" id="PF14534"/>
    </source>
</evidence>
<dbReference type="Gene3D" id="3.10.450.50">
    <property type="match status" value="1"/>
</dbReference>
<evidence type="ECO:0000313" key="3">
    <source>
        <dbReference type="Proteomes" id="UP000251186"/>
    </source>
</evidence>
<dbReference type="EMBL" id="UAQP01000014">
    <property type="protein sequence ID" value="SPU54802.1"/>
    <property type="molecule type" value="Genomic_DNA"/>
</dbReference>
<dbReference type="InterPro" id="IPR032710">
    <property type="entry name" value="NTF2-like_dom_sf"/>
</dbReference>
<accession>A0A2X1BQF7</accession>
<sequence length="183" mass="19905">MIDAPTFEALRVAIRNNREISDAGVLGAAVTLALFMLSSGAVGQSASLGNREATLAKLDMVQKEMVERADVEKLAALSAPELTINAPTGRVLTREQFLAMMRDGRIGAEDFERKVESVKVSGDVGVVMGSEVFTPTPQSELGRLYGAVPIKRRYTNVYRLSHGQWSWFARHANVVAEKVANGR</sequence>
<dbReference type="AlphaFoldDB" id="A0A2X1BQF7"/>